<reference evidence="1 2" key="1">
    <citation type="submission" date="2016-01" db="EMBL/GenBank/DDBJ databases">
        <title>The new phylogeny of the genus Mycobacterium.</title>
        <authorList>
            <person name="Tarcisio F."/>
            <person name="Conor M."/>
            <person name="Antonella G."/>
            <person name="Elisabetta G."/>
            <person name="Giulia F.S."/>
            <person name="Sara T."/>
            <person name="Anna F."/>
            <person name="Clotilde B."/>
            <person name="Roberto B."/>
            <person name="Veronica D.S."/>
            <person name="Fabio R."/>
            <person name="Monica P."/>
            <person name="Olivier J."/>
            <person name="Enrico T."/>
            <person name="Nicola S."/>
        </authorList>
    </citation>
    <scope>NUCLEOTIDE SEQUENCE [LARGE SCALE GENOMIC DNA]</scope>
    <source>
        <strain evidence="1 2">ATCC 700010</strain>
    </source>
</reference>
<evidence type="ECO:0000313" key="1">
    <source>
        <dbReference type="EMBL" id="ORX18436.1"/>
    </source>
</evidence>
<name>A0A1X2FJ13_9MYCO</name>
<organism evidence="1 2">
    <name type="scientific">Mycolicibacterium wolinskyi</name>
    <dbReference type="NCBI Taxonomy" id="59750"/>
    <lineage>
        <taxon>Bacteria</taxon>
        <taxon>Bacillati</taxon>
        <taxon>Actinomycetota</taxon>
        <taxon>Actinomycetes</taxon>
        <taxon>Mycobacteriales</taxon>
        <taxon>Mycobacteriaceae</taxon>
        <taxon>Mycolicibacterium</taxon>
    </lineage>
</organism>
<dbReference type="AlphaFoldDB" id="A0A1X2FJ13"/>
<gene>
    <name evidence="1" type="ORF">AWC31_14125</name>
</gene>
<sequence length="125" mass="14185">MTSQGRNLDDLLALLEQLKVDELAAEYAYHMAVGRWSDNPGEPSDGDCTAVVLEGKLFSLSLTDTYARARDTEFVSFTVNAVIMNAYRVWRLDYDRLVKEAQTRLATDPEARQWIRQVLEANAQN</sequence>
<dbReference type="Proteomes" id="UP000193964">
    <property type="component" value="Unassembled WGS sequence"/>
</dbReference>
<comment type="caution">
    <text evidence="1">The sequence shown here is derived from an EMBL/GenBank/DDBJ whole genome shotgun (WGS) entry which is preliminary data.</text>
</comment>
<dbReference type="RefSeq" id="WP_085142536.1">
    <property type="nucleotide sequence ID" value="NZ_JACKUA010000023.1"/>
</dbReference>
<accession>A0A1X2FJ13</accession>
<evidence type="ECO:0000313" key="2">
    <source>
        <dbReference type="Proteomes" id="UP000193964"/>
    </source>
</evidence>
<protein>
    <submittedName>
        <fullName evidence="1">Uncharacterized protein</fullName>
    </submittedName>
</protein>
<proteinExistence type="predicted"/>
<dbReference type="EMBL" id="LQQA01000005">
    <property type="protein sequence ID" value="ORX18436.1"/>
    <property type="molecule type" value="Genomic_DNA"/>
</dbReference>